<dbReference type="AlphaFoldDB" id="O45656"/>
<evidence type="ECO:0000313" key="3">
    <source>
        <dbReference type="Proteomes" id="UP000001940"/>
    </source>
</evidence>
<dbReference type="Proteomes" id="UP000001940">
    <property type="component" value="Chromosome II"/>
</dbReference>
<feature type="region of interest" description="Disordered" evidence="1">
    <location>
        <begin position="91"/>
        <end position="140"/>
    </location>
</feature>
<feature type="compositionally biased region" description="Acidic residues" evidence="1">
    <location>
        <begin position="316"/>
        <end position="326"/>
    </location>
</feature>
<dbReference type="OrthoDB" id="5804320at2759"/>
<reference evidence="2 3" key="1">
    <citation type="journal article" date="1998" name="Science">
        <title>Genome sequence of the nematode C. elegans: a platform for investigating biology.</title>
        <authorList>
            <consortium name="The C. elegans sequencing consortium"/>
            <person name="Sulson J.E."/>
            <person name="Waterston R."/>
        </authorList>
    </citation>
    <scope>NUCLEOTIDE SEQUENCE [LARGE SCALE GENOMIC DNA]</scope>
    <source>
        <strain evidence="2 3">Bristol N2</strain>
    </source>
</reference>
<dbReference type="PIR" id="T23297">
    <property type="entry name" value="T23297"/>
</dbReference>
<dbReference type="GeneID" id="175102"/>
<dbReference type="OMA" id="EFFCLAP"/>
<proteinExistence type="predicted"/>
<keyword evidence="3" id="KW-1185">Reference proteome</keyword>
<name>O45656_CAEEL</name>
<dbReference type="AGR" id="WB:WBGene00010550"/>
<dbReference type="KEGG" id="cel:CELE_K04B12.2"/>
<sequence length="420" mass="48235">MQLDGCRVRKSERYQHQIQKSRKMADRSRNTYRFERLMNMRLTSIDETLRALESRISTEVEHRVANAVQNILETDEIKNLINERVSEAVQAGSSSLNMPSSSSSSCTSSDSEESELSLPARSRTPSVCAERSTTGDEEPVPSCSVVPDIVALQTAPHYPNKWEFISSLLQNGPITDFKLDHFTNSVRSSLKMTSDQEVFPRMSLEEMIERDHPTTSESSLFDEKKISCHNRPKGKNLLDEEFFCLAPCCSGMRLFQAETYTFLPGFVKNRLKQADDCRVIVHKTSNGIELITPIKWQRVTPIFPENTKNIQPPDERIEEDEAEEEDPLANREIVEQLMHEYFIPTPALPLDDLVFGPYLQRVRESEPFPENLLHDLVRRVNSNLDNSYDSHQELELFDKLDEVPIDEKYGRLPFDPMDNC</sequence>
<dbReference type="EMBL" id="BX284602">
    <property type="protein sequence ID" value="CAB05754.2"/>
    <property type="molecule type" value="Genomic_DNA"/>
</dbReference>
<evidence type="ECO:0000313" key="2">
    <source>
        <dbReference type="EMBL" id="CAB05754.2"/>
    </source>
</evidence>
<organism evidence="2 3">
    <name type="scientific">Caenorhabditis elegans</name>
    <dbReference type="NCBI Taxonomy" id="6239"/>
    <lineage>
        <taxon>Eukaryota</taxon>
        <taxon>Metazoa</taxon>
        <taxon>Ecdysozoa</taxon>
        <taxon>Nematoda</taxon>
        <taxon>Chromadorea</taxon>
        <taxon>Rhabditida</taxon>
        <taxon>Rhabditina</taxon>
        <taxon>Rhabditomorpha</taxon>
        <taxon>Rhabditoidea</taxon>
        <taxon>Rhabditidae</taxon>
        <taxon>Peloderinae</taxon>
        <taxon>Caenorhabditis</taxon>
    </lineage>
</organism>
<dbReference type="eggNOG" id="ENOG502TFUZ">
    <property type="taxonomic scope" value="Eukaryota"/>
</dbReference>
<protein>
    <submittedName>
        <fullName evidence="2">snRNA-activating protein complex subunit 3</fullName>
    </submittedName>
</protein>
<dbReference type="Bgee" id="WBGene00010550">
    <property type="expression patterns" value="Expressed in pharyngeal muscle cell (C elegans) and 4 other cell types or tissues"/>
</dbReference>
<accession>O45656</accession>
<dbReference type="CTD" id="175102"/>
<feature type="compositionally biased region" description="Low complexity" evidence="1">
    <location>
        <begin position="93"/>
        <end position="109"/>
    </location>
</feature>
<evidence type="ECO:0000256" key="1">
    <source>
        <dbReference type="SAM" id="MobiDB-lite"/>
    </source>
</evidence>
<evidence type="ECO:0000313" key="4">
    <source>
        <dbReference type="WormBase" id="K04B12.2a"/>
    </source>
</evidence>
<dbReference type="PaxDb" id="6239-K04B12.2a.2"/>
<dbReference type="FunCoup" id="O45656">
    <property type="interactions" value="472"/>
</dbReference>
<feature type="region of interest" description="Disordered" evidence="1">
    <location>
        <begin position="305"/>
        <end position="326"/>
    </location>
</feature>
<dbReference type="RefSeq" id="NP_001022231.1">
    <property type="nucleotide sequence ID" value="NM_001027060.5"/>
</dbReference>
<dbReference type="WormBase" id="K04B12.2a">
    <property type="protein sequence ID" value="CE35576"/>
    <property type="gene ID" value="WBGene00010550"/>
</dbReference>
<dbReference type="ExpressionAtlas" id="O45656">
    <property type="expression patterns" value="baseline and differential"/>
</dbReference>
<dbReference type="SMR" id="O45656"/>
<dbReference type="UCSC" id="K04B12.2b.1">
    <property type="organism name" value="c. elegans"/>
</dbReference>
<gene>
    <name evidence="2" type="ORF">CELE_K04B12.2</name>
    <name evidence="2 4" type="ORF">K04B12.2</name>
</gene>
<dbReference type="InParanoid" id="O45656"/>